<name>A0A0F5IST6_9BACT</name>
<gene>
    <name evidence="1" type="ORF">HMPREF1535_03839</name>
</gene>
<organism evidence="1 2">
    <name type="scientific">Parabacteroides goldsteinii DSM 19448 = WAL 12034</name>
    <dbReference type="NCBI Taxonomy" id="927665"/>
    <lineage>
        <taxon>Bacteria</taxon>
        <taxon>Pseudomonadati</taxon>
        <taxon>Bacteroidota</taxon>
        <taxon>Bacteroidia</taxon>
        <taxon>Bacteroidales</taxon>
        <taxon>Tannerellaceae</taxon>
        <taxon>Parabacteroides</taxon>
    </lineage>
</organism>
<evidence type="ECO:0000313" key="1">
    <source>
        <dbReference type="EMBL" id="KKB48611.1"/>
    </source>
</evidence>
<accession>A0A0F5IST6</accession>
<sequence length="88" mass="10169">MLYQFITIYTSEFWMTMLLGVLAFLCLPVVTGEISQFFQTDNATRLIPVASDSVFAGEQEGTTEYKVCMMPHIFQTKFLIRNYSHWLG</sequence>
<dbReference type="Proteomes" id="UP000033047">
    <property type="component" value="Unassembled WGS sequence"/>
</dbReference>
<dbReference type="AlphaFoldDB" id="A0A0F5IST6"/>
<dbReference type="EMBL" id="AQHV01000021">
    <property type="protein sequence ID" value="KKB48611.1"/>
    <property type="molecule type" value="Genomic_DNA"/>
</dbReference>
<comment type="caution">
    <text evidence="1">The sequence shown here is derived from an EMBL/GenBank/DDBJ whole genome shotgun (WGS) entry which is preliminary data.</text>
</comment>
<proteinExistence type="predicted"/>
<dbReference type="HOGENOM" id="CLU_2466212_0_0_10"/>
<dbReference type="PATRIC" id="fig|927665.4.peg.3944"/>
<reference evidence="1 2" key="1">
    <citation type="submission" date="2013-04" db="EMBL/GenBank/DDBJ databases">
        <title>The Genome Sequence of Parabacteroides goldsteinii DSM 19448.</title>
        <authorList>
            <consortium name="The Broad Institute Genomics Platform"/>
            <person name="Earl A."/>
            <person name="Ward D."/>
            <person name="Feldgarden M."/>
            <person name="Gevers D."/>
            <person name="Martens E."/>
            <person name="Sakamoto M."/>
            <person name="Benno Y."/>
            <person name="Song Y."/>
            <person name="Liu C."/>
            <person name="Lee J."/>
            <person name="Bolanos M."/>
            <person name="Vaisanen M.L."/>
            <person name="Finegold S.M."/>
            <person name="Walker B."/>
            <person name="Young S."/>
            <person name="Zeng Q."/>
            <person name="Gargeya S."/>
            <person name="Fitzgerald M."/>
            <person name="Haas B."/>
            <person name="Abouelleil A."/>
            <person name="Allen A.W."/>
            <person name="Alvarado L."/>
            <person name="Arachchi H.M."/>
            <person name="Berlin A.M."/>
            <person name="Chapman S.B."/>
            <person name="Gainer-Dewar J."/>
            <person name="Goldberg J."/>
            <person name="Griggs A."/>
            <person name="Gujja S."/>
            <person name="Hansen M."/>
            <person name="Howarth C."/>
            <person name="Imamovic A."/>
            <person name="Ireland A."/>
            <person name="Larimer J."/>
            <person name="McCowan C."/>
            <person name="Murphy C."/>
            <person name="Pearson M."/>
            <person name="Poon T.W."/>
            <person name="Priest M."/>
            <person name="Roberts A."/>
            <person name="Saif S."/>
            <person name="Shea T."/>
            <person name="Sisk P."/>
            <person name="Sykes S."/>
            <person name="Wortman J."/>
            <person name="Nusbaum C."/>
            <person name="Birren B."/>
        </authorList>
    </citation>
    <scope>NUCLEOTIDE SEQUENCE [LARGE SCALE GENOMIC DNA]</scope>
    <source>
        <strain evidence="1 2">DSM 19448</strain>
    </source>
</reference>
<evidence type="ECO:0000313" key="2">
    <source>
        <dbReference type="Proteomes" id="UP000033047"/>
    </source>
</evidence>
<protein>
    <submittedName>
        <fullName evidence="1">Uncharacterized protein</fullName>
    </submittedName>
</protein>